<evidence type="ECO:0000313" key="5">
    <source>
        <dbReference type="Proteomes" id="UP000027138"/>
    </source>
</evidence>
<evidence type="ECO:0000313" key="4">
    <source>
        <dbReference type="EMBL" id="KDP21690.1"/>
    </source>
</evidence>
<proteinExistence type="predicted"/>
<protein>
    <recommendedName>
        <fullName evidence="3">Nodulin-like domain-containing protein</fullName>
    </recommendedName>
</protein>
<name>A0A067JNW9_JATCU</name>
<dbReference type="AlphaFoldDB" id="A0A067JNW9"/>
<dbReference type="Pfam" id="PF06813">
    <property type="entry name" value="Nodulin-like"/>
    <property type="match status" value="1"/>
</dbReference>
<keyword evidence="1" id="KW-1133">Transmembrane helix</keyword>
<feature type="chain" id="PRO_5001642987" description="Nodulin-like domain-containing protein" evidence="2">
    <location>
        <begin position="28"/>
        <end position="165"/>
    </location>
</feature>
<feature type="signal peptide" evidence="2">
    <location>
        <begin position="1"/>
        <end position="27"/>
    </location>
</feature>
<feature type="transmembrane region" description="Helical" evidence="1">
    <location>
        <begin position="77"/>
        <end position="99"/>
    </location>
</feature>
<reference evidence="4 5" key="1">
    <citation type="journal article" date="2014" name="PLoS ONE">
        <title>Global Analysis of Gene Expression Profiles in Physic Nut (Jatropha curcas L.) Seedlings Exposed to Salt Stress.</title>
        <authorList>
            <person name="Zhang L."/>
            <person name="Zhang C."/>
            <person name="Wu P."/>
            <person name="Chen Y."/>
            <person name="Li M."/>
            <person name="Jiang H."/>
            <person name="Wu G."/>
        </authorList>
    </citation>
    <scope>NUCLEOTIDE SEQUENCE [LARGE SCALE GENOMIC DNA]</scope>
    <source>
        <strain evidence="5">cv. GZQX0401</strain>
        <tissue evidence="4">Young leaves</tissue>
    </source>
</reference>
<dbReference type="STRING" id="180498.A0A067JNW9"/>
<keyword evidence="1" id="KW-0812">Transmembrane</keyword>
<accession>A0A067JNW9</accession>
<gene>
    <name evidence="4" type="ORF">JCGZ_03361</name>
</gene>
<evidence type="ECO:0000256" key="1">
    <source>
        <dbReference type="SAM" id="Phobius"/>
    </source>
</evidence>
<evidence type="ECO:0000256" key="2">
    <source>
        <dbReference type="SAM" id="SignalP"/>
    </source>
</evidence>
<dbReference type="EMBL" id="KK915609">
    <property type="protein sequence ID" value="KDP21690.1"/>
    <property type="molecule type" value="Genomic_DNA"/>
</dbReference>
<keyword evidence="5" id="KW-1185">Reference proteome</keyword>
<dbReference type="Proteomes" id="UP000027138">
    <property type="component" value="Unassembled WGS sequence"/>
</dbReference>
<sequence>MSNQLSLRNPSSWLVLGCITLLQAINGARYSIFSECSTTTISEKQHCHFSYMQLNNLMVSSEIGKLFGVLSGIAADYLPASIILIVGLIFGLVALIVTLHPIKKSSPQVMPEMSNDYFESTTKKLAVREREIEEKVNEEKLNHILSNIDSTANASNADRDFSAPE</sequence>
<organism evidence="4 5">
    <name type="scientific">Jatropha curcas</name>
    <name type="common">Barbados nut</name>
    <dbReference type="NCBI Taxonomy" id="180498"/>
    <lineage>
        <taxon>Eukaryota</taxon>
        <taxon>Viridiplantae</taxon>
        <taxon>Streptophyta</taxon>
        <taxon>Embryophyta</taxon>
        <taxon>Tracheophyta</taxon>
        <taxon>Spermatophyta</taxon>
        <taxon>Magnoliopsida</taxon>
        <taxon>eudicotyledons</taxon>
        <taxon>Gunneridae</taxon>
        <taxon>Pentapetalae</taxon>
        <taxon>rosids</taxon>
        <taxon>fabids</taxon>
        <taxon>Malpighiales</taxon>
        <taxon>Euphorbiaceae</taxon>
        <taxon>Crotonoideae</taxon>
        <taxon>Jatropheae</taxon>
        <taxon>Jatropha</taxon>
    </lineage>
</organism>
<dbReference type="InterPro" id="IPR010658">
    <property type="entry name" value="Nodulin-like"/>
</dbReference>
<feature type="domain" description="Nodulin-like" evidence="3">
    <location>
        <begin position="13"/>
        <end position="98"/>
    </location>
</feature>
<keyword evidence="1" id="KW-0472">Membrane</keyword>
<evidence type="ECO:0000259" key="3">
    <source>
        <dbReference type="Pfam" id="PF06813"/>
    </source>
</evidence>
<keyword evidence="2" id="KW-0732">Signal</keyword>
<dbReference type="OrthoDB" id="410267at2759"/>